<dbReference type="Gene3D" id="1.10.1660.10">
    <property type="match status" value="1"/>
</dbReference>
<dbReference type="Proteomes" id="UP000036045">
    <property type="component" value="Unassembled WGS sequence"/>
</dbReference>
<evidence type="ECO:0000313" key="6">
    <source>
        <dbReference type="Proteomes" id="UP000036045"/>
    </source>
</evidence>
<gene>
    <name evidence="5" type="ORF">ABW02_01370</name>
</gene>
<evidence type="ECO:0000259" key="4">
    <source>
        <dbReference type="PROSITE" id="PS50937"/>
    </source>
</evidence>
<feature type="domain" description="HTH merR-type" evidence="4">
    <location>
        <begin position="1"/>
        <end position="68"/>
    </location>
</feature>
<dbReference type="EMBL" id="LDPH01000001">
    <property type="protein sequence ID" value="KLV28419.1"/>
    <property type="molecule type" value="Genomic_DNA"/>
</dbReference>
<evidence type="ECO:0000256" key="2">
    <source>
        <dbReference type="ARBA" id="ARBA00023125"/>
    </source>
</evidence>
<dbReference type="PANTHER" id="PTHR30204">
    <property type="entry name" value="REDOX-CYCLING DRUG-SENSING TRANSCRIPTIONAL ACTIVATOR SOXR"/>
    <property type="match status" value="1"/>
</dbReference>
<dbReference type="Pfam" id="PF13411">
    <property type="entry name" value="MerR_1"/>
    <property type="match status" value="1"/>
</dbReference>
<reference evidence="5 6" key="1">
    <citation type="submission" date="2015-05" db="EMBL/GenBank/DDBJ databases">
        <title>Whole genome sequence and identification of bacterial endophytes from Costus igneus.</title>
        <authorList>
            <person name="Lee Y.P."/>
            <person name="Gan H.M."/>
            <person name="Eng W."/>
            <person name="Wheatley M.S."/>
            <person name="Caraballo A."/>
            <person name="Polter S."/>
            <person name="Savka M.A."/>
            <person name="Hudson A.O."/>
        </authorList>
    </citation>
    <scope>NUCLEOTIDE SEQUENCE [LARGE SCALE GENOMIC DNA]</scope>
    <source>
        <strain evidence="5 6">RIT379</strain>
    </source>
</reference>
<name>A0A0J1IR39_NIACI</name>
<proteinExistence type="predicted"/>
<comment type="caution">
    <text evidence="5">The sequence shown here is derived from an EMBL/GenBank/DDBJ whole genome shotgun (WGS) entry which is preliminary data.</text>
</comment>
<evidence type="ECO:0000313" key="5">
    <source>
        <dbReference type="EMBL" id="KLV28419.1"/>
    </source>
</evidence>
<dbReference type="GO" id="GO:0003700">
    <property type="term" value="F:DNA-binding transcription factor activity"/>
    <property type="evidence" value="ECO:0007669"/>
    <property type="project" value="InterPro"/>
</dbReference>
<dbReference type="GeneID" id="56349276"/>
<sequence length="291" mass="33932">MLISEASQTTNLTKKAIEYYIEQKLLIPNTLENGYRDFSEKDIECLKKIYVLRKLGLSTEEIRSVLVDRTSNTLQRISTQKELTLQREQEKKSLLNELGISKDYAEISKKLRMIEQHETVTEKILEAFPDYYGRFICLHFARFLKEPITTPVQDSAYEEIIAFLDNVPPLQLAEDLQLFLIESTNNMNTESMQDMLANIKQSIEDPDQFLTVSKDFIERYLEYIKSEEYKNSPINKIQQIFKEFNNTSGYYDVFIPAMKKLSASYAAYCQQLESANEKLLLQYPALDSLKD</sequence>
<dbReference type="PROSITE" id="PS50937">
    <property type="entry name" value="HTH_MERR_2"/>
    <property type="match status" value="1"/>
</dbReference>
<organism evidence="5 6">
    <name type="scientific">Niallia circulans</name>
    <name type="common">Bacillus circulans</name>
    <dbReference type="NCBI Taxonomy" id="1397"/>
    <lineage>
        <taxon>Bacteria</taxon>
        <taxon>Bacillati</taxon>
        <taxon>Bacillota</taxon>
        <taxon>Bacilli</taxon>
        <taxon>Bacillales</taxon>
        <taxon>Bacillaceae</taxon>
        <taxon>Niallia</taxon>
    </lineage>
</organism>
<protein>
    <submittedName>
        <fullName evidence="5">MerR family transcriptional regulator</fullName>
    </submittedName>
</protein>
<evidence type="ECO:0000256" key="1">
    <source>
        <dbReference type="ARBA" id="ARBA00023015"/>
    </source>
</evidence>
<dbReference type="SMART" id="SM00422">
    <property type="entry name" value="HTH_MERR"/>
    <property type="match status" value="1"/>
</dbReference>
<dbReference type="AlphaFoldDB" id="A0A0J1IR39"/>
<keyword evidence="1" id="KW-0805">Transcription regulation</keyword>
<dbReference type="InterPro" id="IPR047057">
    <property type="entry name" value="MerR_fam"/>
</dbReference>
<dbReference type="CDD" id="cd00592">
    <property type="entry name" value="HTH_MerR-like"/>
    <property type="match status" value="1"/>
</dbReference>
<keyword evidence="6" id="KW-1185">Reference proteome</keyword>
<dbReference type="InterPro" id="IPR000551">
    <property type="entry name" value="MerR-type_HTH_dom"/>
</dbReference>
<evidence type="ECO:0000256" key="3">
    <source>
        <dbReference type="ARBA" id="ARBA00023163"/>
    </source>
</evidence>
<dbReference type="SUPFAM" id="SSF46955">
    <property type="entry name" value="Putative DNA-binding domain"/>
    <property type="match status" value="1"/>
</dbReference>
<keyword evidence="3" id="KW-0804">Transcription</keyword>
<accession>A0A0J1IR39</accession>
<dbReference type="GO" id="GO:0003677">
    <property type="term" value="F:DNA binding"/>
    <property type="evidence" value="ECO:0007669"/>
    <property type="project" value="UniProtKB-KW"/>
</dbReference>
<dbReference type="InterPro" id="IPR009061">
    <property type="entry name" value="DNA-bd_dom_put_sf"/>
</dbReference>
<dbReference type="OrthoDB" id="9791488at2"/>
<dbReference type="PANTHER" id="PTHR30204:SF94">
    <property type="entry name" value="HEAVY METAL-DEPENDENT TRANSCRIPTIONAL REGULATOR HI_0293-RELATED"/>
    <property type="match status" value="1"/>
</dbReference>
<keyword evidence="2" id="KW-0238">DNA-binding</keyword>
<dbReference type="RefSeq" id="WP_047940114.1">
    <property type="nucleotide sequence ID" value="NZ_CP053989.1"/>
</dbReference>
<dbReference type="PATRIC" id="fig|1397.4.peg.303"/>